<gene>
    <name evidence="2" type="ORF">Mame_03605</name>
</gene>
<dbReference type="Pfam" id="PF13454">
    <property type="entry name" value="NAD_binding_9"/>
    <property type="match status" value="1"/>
</dbReference>
<dbReference type="InterPro" id="IPR052189">
    <property type="entry name" value="L-asp_N-monooxygenase_NS-form"/>
</dbReference>
<accession>A0A1U9Z5L8</accession>
<dbReference type="AlphaFoldDB" id="A0A1U9Z5L8"/>
<dbReference type="PANTHER" id="PTHR40254">
    <property type="entry name" value="BLR0577 PROTEIN"/>
    <property type="match status" value="1"/>
</dbReference>
<reference evidence="2 3" key="1">
    <citation type="submission" date="2017-03" db="EMBL/GenBank/DDBJ databases">
        <title>Foreign affairs: Plasmid Transfer between Roseobacters and Rhizobia.</title>
        <authorList>
            <person name="Bartling P."/>
            <person name="Bunk B."/>
            <person name="Overmann J."/>
            <person name="Brinkmann H."/>
            <person name="Petersen J."/>
        </authorList>
    </citation>
    <scope>NUCLEOTIDE SEQUENCE [LARGE SCALE GENOMIC DNA]</scope>
    <source>
        <strain evidence="2 3">MACL11</strain>
    </source>
</reference>
<dbReference type="InterPro" id="IPR038732">
    <property type="entry name" value="HpyO/CreE_NAD-binding"/>
</dbReference>
<dbReference type="STRING" id="1122214.Mame_03605"/>
<dbReference type="SUPFAM" id="SSF51905">
    <property type="entry name" value="FAD/NAD(P)-binding domain"/>
    <property type="match status" value="1"/>
</dbReference>
<dbReference type="Proteomes" id="UP000191135">
    <property type="component" value="Chromosome"/>
</dbReference>
<dbReference type="RefSeq" id="WP_018067667.1">
    <property type="nucleotide sequence ID" value="NZ_AQWH01000049.1"/>
</dbReference>
<dbReference type="KEGG" id="mmed:Mame_03605"/>
<keyword evidence="3" id="KW-1185">Reference proteome</keyword>
<proteinExistence type="predicted"/>
<dbReference type="OrthoDB" id="6309046at2"/>
<protein>
    <recommendedName>
        <fullName evidence="1">FAD-dependent urate hydroxylase HpyO/Asp monooxygenase CreE-like FAD/NAD(P)-binding domain-containing protein</fullName>
    </recommendedName>
</protein>
<dbReference type="Gene3D" id="3.50.50.60">
    <property type="entry name" value="FAD/NAD(P)-binding domain"/>
    <property type="match status" value="1"/>
</dbReference>
<name>A0A1U9Z5L8_9HYPH</name>
<dbReference type="PANTHER" id="PTHR40254:SF1">
    <property type="entry name" value="BLR0577 PROTEIN"/>
    <property type="match status" value="1"/>
</dbReference>
<evidence type="ECO:0000313" key="2">
    <source>
        <dbReference type="EMBL" id="AQZ52910.1"/>
    </source>
</evidence>
<evidence type="ECO:0000313" key="3">
    <source>
        <dbReference type="Proteomes" id="UP000191135"/>
    </source>
</evidence>
<feature type="domain" description="FAD-dependent urate hydroxylase HpyO/Asp monooxygenase CreE-like FAD/NAD(P)-binding" evidence="1">
    <location>
        <begin position="6"/>
        <end position="168"/>
    </location>
</feature>
<dbReference type="eggNOG" id="COG4529">
    <property type="taxonomic scope" value="Bacteria"/>
</dbReference>
<organism evidence="2 3">
    <name type="scientific">Martelella mediterranea DSM 17316</name>
    <dbReference type="NCBI Taxonomy" id="1122214"/>
    <lineage>
        <taxon>Bacteria</taxon>
        <taxon>Pseudomonadati</taxon>
        <taxon>Pseudomonadota</taxon>
        <taxon>Alphaproteobacteria</taxon>
        <taxon>Hyphomicrobiales</taxon>
        <taxon>Aurantimonadaceae</taxon>
        <taxon>Martelella</taxon>
    </lineage>
</organism>
<dbReference type="InterPro" id="IPR036188">
    <property type="entry name" value="FAD/NAD-bd_sf"/>
</dbReference>
<sequence>MSSKIAIIGSGPTGIYTLKGLIGEHAPLEITIFEREDMPGKGMPYQPHINDRAMLSNIASIEIPPICESLTAWLRRQNDATLQEFGIARDAIAERTFYTRVVLGEYLQAQFYGLVQQGRENGHRIAVKAAHRVSDIALTRDDIELTVETPAGDYEKAVFDHVVLATGHDWPEATETRPGYFVSPWPAPALKSIPPSKVGILGTSLSGIDALITVATAHGGFLLDDQGDLQYHPHTDTKDFNATMMSRKGILPEADFYCEIPYRPLVFCTEEAIERLIATHEHGLLDAIFALFRQELALADPDYAARIGLSMLSVETLASAYFNERQSADPFVFAARNLAEAEMNQKRRHTVEWRYAILRMHEVIARAIPHLDAADLERFHKHFKTVFVDDYATVPHDSIRRLLALYRAGKLSVKAIGDDAEIDNESVQRGAVVRFAGQELRFDAFIDATGQSSLSARDLPFPTLLGQGVVSPASTRGSLMADGMVRTGGVDLDAAFRPIFTENLSRNLYCGSISFLLHKLPFVQGITSARDIGDVISAAILESEGELTAA</sequence>
<dbReference type="EMBL" id="CP020330">
    <property type="protein sequence ID" value="AQZ52910.1"/>
    <property type="molecule type" value="Genomic_DNA"/>
</dbReference>
<evidence type="ECO:0000259" key="1">
    <source>
        <dbReference type="Pfam" id="PF13454"/>
    </source>
</evidence>